<protein>
    <submittedName>
        <fullName evidence="10">Acyl-CoA dehydrogenase</fullName>
    </submittedName>
</protein>
<dbReference type="InterPro" id="IPR009100">
    <property type="entry name" value="AcylCoA_DH/oxidase_NM_dom_sf"/>
</dbReference>
<evidence type="ECO:0000259" key="9">
    <source>
        <dbReference type="Pfam" id="PF02771"/>
    </source>
</evidence>
<evidence type="ECO:0000256" key="4">
    <source>
        <dbReference type="ARBA" id="ARBA00022827"/>
    </source>
</evidence>
<dbReference type="SUPFAM" id="SSF56645">
    <property type="entry name" value="Acyl-CoA dehydrogenase NM domain-like"/>
    <property type="match status" value="1"/>
</dbReference>
<dbReference type="Pfam" id="PF02770">
    <property type="entry name" value="Acyl-CoA_dh_M"/>
    <property type="match status" value="1"/>
</dbReference>
<name>A0A369W4F0_9HYPH</name>
<dbReference type="PANTHER" id="PTHR43292">
    <property type="entry name" value="ACYL-COA DEHYDROGENASE"/>
    <property type="match status" value="1"/>
</dbReference>
<organism evidence="10 11">
    <name type="scientific">Pelagibacterium lacus</name>
    <dbReference type="NCBI Taxonomy" id="2282655"/>
    <lineage>
        <taxon>Bacteria</taxon>
        <taxon>Pseudomonadati</taxon>
        <taxon>Pseudomonadota</taxon>
        <taxon>Alphaproteobacteria</taxon>
        <taxon>Hyphomicrobiales</taxon>
        <taxon>Devosiaceae</taxon>
        <taxon>Pelagibacterium</taxon>
    </lineage>
</organism>
<dbReference type="InterPro" id="IPR036250">
    <property type="entry name" value="AcylCo_DH-like_C"/>
</dbReference>
<dbReference type="InterPro" id="IPR046373">
    <property type="entry name" value="Acyl-CoA_Oxase/DH_mid-dom_sf"/>
</dbReference>
<feature type="domain" description="Acyl-CoA dehydrogenase/oxidase C-terminal" evidence="7">
    <location>
        <begin position="231"/>
        <end position="381"/>
    </location>
</feature>
<dbReference type="Gene3D" id="2.40.110.10">
    <property type="entry name" value="Butyryl-CoA Dehydrogenase, subunit A, domain 2"/>
    <property type="match status" value="1"/>
</dbReference>
<reference evidence="11" key="1">
    <citation type="submission" date="2018-07" db="EMBL/GenBank/DDBJ databases">
        <authorList>
            <person name="Liu B.-T."/>
            <person name="Du Z."/>
        </authorList>
    </citation>
    <scope>NUCLEOTIDE SEQUENCE [LARGE SCALE GENOMIC DNA]</scope>
    <source>
        <strain evidence="11">XYN52</strain>
    </source>
</reference>
<dbReference type="GO" id="GO:0016627">
    <property type="term" value="F:oxidoreductase activity, acting on the CH-CH group of donors"/>
    <property type="evidence" value="ECO:0007669"/>
    <property type="project" value="InterPro"/>
</dbReference>
<comment type="similarity">
    <text evidence="2 6">Belongs to the acyl-CoA dehydrogenase family.</text>
</comment>
<comment type="cofactor">
    <cofactor evidence="1 6">
        <name>FAD</name>
        <dbReference type="ChEBI" id="CHEBI:57692"/>
    </cofactor>
</comment>
<dbReference type="InterPro" id="IPR052161">
    <property type="entry name" value="Mycobact_Acyl-CoA_DH"/>
</dbReference>
<dbReference type="Pfam" id="PF00441">
    <property type="entry name" value="Acyl-CoA_dh_1"/>
    <property type="match status" value="1"/>
</dbReference>
<evidence type="ECO:0000256" key="3">
    <source>
        <dbReference type="ARBA" id="ARBA00022630"/>
    </source>
</evidence>
<evidence type="ECO:0000259" key="8">
    <source>
        <dbReference type="Pfam" id="PF02770"/>
    </source>
</evidence>
<dbReference type="AlphaFoldDB" id="A0A369W4F0"/>
<dbReference type="OrthoDB" id="9775090at2"/>
<feature type="domain" description="Acyl-CoA dehydrogenase/oxidase N-terminal" evidence="9">
    <location>
        <begin position="13"/>
        <end position="120"/>
    </location>
</feature>
<dbReference type="Proteomes" id="UP000253759">
    <property type="component" value="Unassembled WGS sequence"/>
</dbReference>
<comment type="caution">
    <text evidence="10">The sequence shown here is derived from an EMBL/GenBank/DDBJ whole genome shotgun (WGS) entry which is preliminary data.</text>
</comment>
<dbReference type="PANTHER" id="PTHR43292:SF3">
    <property type="entry name" value="ACYL-COA DEHYDROGENASE FADE29"/>
    <property type="match status" value="1"/>
</dbReference>
<keyword evidence="4 6" id="KW-0274">FAD</keyword>
<dbReference type="InterPro" id="IPR037069">
    <property type="entry name" value="AcylCoA_DH/ox_N_sf"/>
</dbReference>
<dbReference type="RefSeq" id="WP_114645121.1">
    <property type="nucleotide sequence ID" value="NZ_QQNH01000005.1"/>
</dbReference>
<evidence type="ECO:0000256" key="5">
    <source>
        <dbReference type="ARBA" id="ARBA00023002"/>
    </source>
</evidence>
<feature type="domain" description="Acyl-CoA oxidase/dehydrogenase middle" evidence="8">
    <location>
        <begin position="125"/>
        <end position="219"/>
    </location>
</feature>
<evidence type="ECO:0000256" key="1">
    <source>
        <dbReference type="ARBA" id="ARBA00001974"/>
    </source>
</evidence>
<keyword evidence="11" id="KW-1185">Reference proteome</keyword>
<dbReference type="Pfam" id="PF02771">
    <property type="entry name" value="Acyl-CoA_dh_N"/>
    <property type="match status" value="1"/>
</dbReference>
<evidence type="ECO:0000259" key="7">
    <source>
        <dbReference type="Pfam" id="PF00441"/>
    </source>
</evidence>
<dbReference type="InterPro" id="IPR006091">
    <property type="entry name" value="Acyl-CoA_Oxase/DH_mid-dom"/>
</dbReference>
<evidence type="ECO:0000313" key="11">
    <source>
        <dbReference type="Proteomes" id="UP000253759"/>
    </source>
</evidence>
<evidence type="ECO:0000256" key="2">
    <source>
        <dbReference type="ARBA" id="ARBA00009347"/>
    </source>
</evidence>
<dbReference type="SUPFAM" id="SSF47203">
    <property type="entry name" value="Acyl-CoA dehydrogenase C-terminal domain-like"/>
    <property type="match status" value="1"/>
</dbReference>
<proteinExistence type="inferred from homology"/>
<evidence type="ECO:0000313" key="10">
    <source>
        <dbReference type="EMBL" id="RDE09574.1"/>
    </source>
</evidence>
<accession>A0A369W4F0</accession>
<keyword evidence="5 6" id="KW-0560">Oxidoreductase</keyword>
<dbReference type="Gene3D" id="1.10.540.10">
    <property type="entry name" value="Acyl-CoA dehydrogenase/oxidase, N-terminal domain"/>
    <property type="match status" value="1"/>
</dbReference>
<dbReference type="InterPro" id="IPR009075">
    <property type="entry name" value="AcylCo_DH/oxidase_C"/>
</dbReference>
<dbReference type="GO" id="GO:0005886">
    <property type="term" value="C:plasma membrane"/>
    <property type="evidence" value="ECO:0007669"/>
    <property type="project" value="TreeGrafter"/>
</dbReference>
<keyword evidence="3 6" id="KW-0285">Flavoprotein</keyword>
<evidence type="ECO:0000256" key="6">
    <source>
        <dbReference type="RuleBase" id="RU362125"/>
    </source>
</evidence>
<gene>
    <name evidence="10" type="ORF">DVH29_05285</name>
</gene>
<dbReference type="GO" id="GO:0050660">
    <property type="term" value="F:flavin adenine dinucleotide binding"/>
    <property type="evidence" value="ECO:0007669"/>
    <property type="project" value="InterPro"/>
</dbReference>
<dbReference type="InterPro" id="IPR013786">
    <property type="entry name" value="AcylCoA_DH/ox_N"/>
</dbReference>
<dbReference type="Gene3D" id="1.20.140.10">
    <property type="entry name" value="Butyryl-CoA Dehydrogenase, subunit A, domain 3"/>
    <property type="match status" value="1"/>
</dbReference>
<sequence>MTVQTDWNGLAEAEFRAILRAFIAEKCPANLRYYPYRFPAATTKVWYEALHEAGMIAPGWPVEYGGMGLTPARHLVFIEEMEAGGTPFLHDSGVRNLGPALIAWGTEAQKQHYLPAMHSGAHIWCQGYSEPSAGSDLASLSCSGRFEGDRLIINGQKIWTTSATEANHMFALVRTDTSGPKQEGITFVLVDMSLPGLTVRPIDNLSGHSDFCEVFFDDVSVGADAVVSAPNEGWKVARAQLGFERIWAGSPKRAVKTLAQVRRLMAARGLLEAPGWGERLAQATFDTLDAQDLYARFADLVGTGGTLGVEVSALKIWSTATFQSLSEMLIDAAEDEGGIAGDLDADGQPLDVLAPYYESRAPAIFAGTNEIHRNILARSVLGLPKSG</sequence>
<dbReference type="EMBL" id="QQNH01000005">
    <property type="protein sequence ID" value="RDE09574.1"/>
    <property type="molecule type" value="Genomic_DNA"/>
</dbReference>